<dbReference type="GO" id="GO:0016705">
    <property type="term" value="F:oxidoreductase activity, acting on paired donors, with incorporation or reduction of molecular oxygen"/>
    <property type="evidence" value="ECO:0007669"/>
    <property type="project" value="InterPro"/>
</dbReference>
<dbReference type="GO" id="GO:0005506">
    <property type="term" value="F:iron ion binding"/>
    <property type="evidence" value="ECO:0007669"/>
    <property type="project" value="InterPro"/>
</dbReference>
<keyword evidence="10" id="KW-1133">Transmembrane helix</keyword>
<evidence type="ECO:0000256" key="1">
    <source>
        <dbReference type="ARBA" id="ARBA00001971"/>
    </source>
</evidence>
<evidence type="ECO:0000256" key="7">
    <source>
        <dbReference type="ARBA" id="ARBA00023033"/>
    </source>
</evidence>
<evidence type="ECO:0000256" key="2">
    <source>
        <dbReference type="ARBA" id="ARBA00010617"/>
    </source>
</evidence>
<dbReference type="CDD" id="cd11061">
    <property type="entry name" value="CYP67-like"/>
    <property type="match status" value="1"/>
</dbReference>
<dbReference type="PRINTS" id="PR00385">
    <property type="entry name" value="P450"/>
</dbReference>
<name>A0A8K0WAK5_9HYPO</name>
<feature type="transmembrane region" description="Helical" evidence="10">
    <location>
        <begin position="16"/>
        <end position="35"/>
    </location>
</feature>
<feature type="binding site" description="axial binding residue" evidence="8">
    <location>
        <position position="451"/>
    </location>
    <ligand>
        <name>heme</name>
        <dbReference type="ChEBI" id="CHEBI:30413"/>
    </ligand>
    <ligandPart>
        <name>Fe</name>
        <dbReference type="ChEBI" id="CHEBI:18248"/>
    </ligandPart>
</feature>
<comment type="caution">
    <text evidence="11">The sequence shown here is derived from an EMBL/GenBank/DDBJ whole genome shotgun (WGS) entry which is preliminary data.</text>
</comment>
<dbReference type="AlphaFoldDB" id="A0A8K0WAK5"/>
<evidence type="ECO:0000256" key="5">
    <source>
        <dbReference type="ARBA" id="ARBA00023002"/>
    </source>
</evidence>
<keyword evidence="10" id="KW-0812">Transmembrane</keyword>
<keyword evidence="7 9" id="KW-0503">Monooxygenase</keyword>
<dbReference type="PRINTS" id="PR00463">
    <property type="entry name" value="EP450I"/>
</dbReference>
<keyword evidence="10" id="KW-0472">Membrane</keyword>
<keyword evidence="5 9" id="KW-0560">Oxidoreductase</keyword>
<evidence type="ECO:0000256" key="6">
    <source>
        <dbReference type="ARBA" id="ARBA00023004"/>
    </source>
</evidence>
<evidence type="ECO:0000313" key="11">
    <source>
        <dbReference type="EMBL" id="KAH7242759.1"/>
    </source>
</evidence>
<dbReference type="PANTHER" id="PTHR24305">
    <property type="entry name" value="CYTOCHROME P450"/>
    <property type="match status" value="1"/>
</dbReference>
<dbReference type="OrthoDB" id="1470350at2759"/>
<keyword evidence="12" id="KW-1185">Reference proteome</keyword>
<dbReference type="InterPro" id="IPR001128">
    <property type="entry name" value="Cyt_P450"/>
</dbReference>
<evidence type="ECO:0000256" key="8">
    <source>
        <dbReference type="PIRSR" id="PIRSR602401-1"/>
    </source>
</evidence>
<evidence type="ECO:0000256" key="9">
    <source>
        <dbReference type="RuleBase" id="RU000461"/>
    </source>
</evidence>
<evidence type="ECO:0000256" key="4">
    <source>
        <dbReference type="ARBA" id="ARBA00022723"/>
    </source>
</evidence>
<dbReference type="EMBL" id="JAGPXF010000005">
    <property type="protein sequence ID" value="KAH7242759.1"/>
    <property type="molecule type" value="Genomic_DNA"/>
</dbReference>
<dbReference type="InterPro" id="IPR017972">
    <property type="entry name" value="Cyt_P450_CS"/>
</dbReference>
<organism evidence="11 12">
    <name type="scientific">Fusarium tricinctum</name>
    <dbReference type="NCBI Taxonomy" id="61284"/>
    <lineage>
        <taxon>Eukaryota</taxon>
        <taxon>Fungi</taxon>
        <taxon>Dikarya</taxon>
        <taxon>Ascomycota</taxon>
        <taxon>Pezizomycotina</taxon>
        <taxon>Sordariomycetes</taxon>
        <taxon>Hypocreomycetidae</taxon>
        <taxon>Hypocreales</taxon>
        <taxon>Nectriaceae</taxon>
        <taxon>Fusarium</taxon>
        <taxon>Fusarium tricinctum species complex</taxon>
    </lineage>
</organism>
<dbReference type="PROSITE" id="PS00086">
    <property type="entry name" value="CYTOCHROME_P450"/>
    <property type="match status" value="1"/>
</dbReference>
<gene>
    <name evidence="11" type="ORF">BKA59DRAFT_530632</name>
</gene>
<dbReference type="SUPFAM" id="SSF48264">
    <property type="entry name" value="Cytochrome P450"/>
    <property type="match status" value="1"/>
</dbReference>
<comment type="cofactor">
    <cofactor evidence="1 8">
        <name>heme</name>
        <dbReference type="ChEBI" id="CHEBI:30413"/>
    </cofactor>
</comment>
<evidence type="ECO:0000313" key="12">
    <source>
        <dbReference type="Proteomes" id="UP000813427"/>
    </source>
</evidence>
<protein>
    <submittedName>
        <fullName evidence="11">Cytochrome P450</fullName>
    </submittedName>
</protein>
<keyword evidence="6 8" id="KW-0408">Iron</keyword>
<proteinExistence type="inferred from homology"/>
<dbReference type="InterPro" id="IPR050121">
    <property type="entry name" value="Cytochrome_P450_monoxygenase"/>
</dbReference>
<dbReference type="GO" id="GO:0004497">
    <property type="term" value="F:monooxygenase activity"/>
    <property type="evidence" value="ECO:0007669"/>
    <property type="project" value="UniProtKB-KW"/>
</dbReference>
<dbReference type="InterPro" id="IPR002401">
    <property type="entry name" value="Cyt_P450_E_grp-I"/>
</dbReference>
<comment type="similarity">
    <text evidence="2 9">Belongs to the cytochrome P450 family.</text>
</comment>
<dbReference type="Proteomes" id="UP000813427">
    <property type="component" value="Unassembled WGS sequence"/>
</dbReference>
<accession>A0A8K0WAK5</accession>
<dbReference type="Pfam" id="PF00067">
    <property type="entry name" value="p450"/>
    <property type="match status" value="1"/>
</dbReference>
<evidence type="ECO:0000256" key="10">
    <source>
        <dbReference type="SAM" id="Phobius"/>
    </source>
</evidence>
<reference evidence="11" key="1">
    <citation type="journal article" date="2021" name="Nat. Commun.">
        <title>Genetic determinants of endophytism in the Arabidopsis root mycobiome.</title>
        <authorList>
            <person name="Mesny F."/>
            <person name="Miyauchi S."/>
            <person name="Thiergart T."/>
            <person name="Pickel B."/>
            <person name="Atanasova L."/>
            <person name="Karlsson M."/>
            <person name="Huettel B."/>
            <person name="Barry K.W."/>
            <person name="Haridas S."/>
            <person name="Chen C."/>
            <person name="Bauer D."/>
            <person name="Andreopoulos W."/>
            <person name="Pangilinan J."/>
            <person name="LaButti K."/>
            <person name="Riley R."/>
            <person name="Lipzen A."/>
            <person name="Clum A."/>
            <person name="Drula E."/>
            <person name="Henrissat B."/>
            <person name="Kohler A."/>
            <person name="Grigoriev I.V."/>
            <person name="Martin F.M."/>
            <person name="Hacquard S."/>
        </authorList>
    </citation>
    <scope>NUCLEOTIDE SEQUENCE</scope>
    <source>
        <strain evidence="11">MPI-SDFR-AT-0068</strain>
    </source>
</reference>
<keyword evidence="4 8" id="KW-0479">Metal-binding</keyword>
<evidence type="ECO:0000256" key="3">
    <source>
        <dbReference type="ARBA" id="ARBA00022617"/>
    </source>
</evidence>
<sequence length="505" mass="57189">MIIQQHFAQLLELARLSPVSTFFTVAFLIISFQILRLSFSPVRRFPGPVWAKLSSFWLASQCRRTRRSEAVMQLHKKYGEFVRIGPNHISINNPIAVTEIYGHGTGFTKSTFYDAFLQVTPVVFNARNVAEHTRKKKYVSPAFSTRALSEFEPYMDLELVHWKKKILSMADHTGTTQVDFVIWSNFLAFDVISSFAFGQPFGFIDMAEDPYHLIETIDARGEVLNAIGTLSSYLRPLMKYHPFDSFWSSGMKARANFETFGRQAYQRRKSVAESRKDLLSFLFSAIDPDTANPLEEDEIVAESISFIVGGSDTTSSTMANFIDFVSRDPDLQSQLQQEIDTVFPGHPDENWVPSEKEAVGVPLLVATLREVMRLRPTSATGLERITPPGGRIIAGEYIPGKTVVSVPTVGIMMDPKVFDSPEEFKPQRWLEPNSNKLLGSFFPFSTGPRACIGRNFAWMEILKAMVIIFKLFDIRRLNTNPTVIREGFFNKAAECNTEIQLRKLA</sequence>
<keyword evidence="3 8" id="KW-0349">Heme</keyword>
<dbReference type="InterPro" id="IPR036396">
    <property type="entry name" value="Cyt_P450_sf"/>
</dbReference>
<dbReference type="Gene3D" id="1.10.630.10">
    <property type="entry name" value="Cytochrome P450"/>
    <property type="match status" value="1"/>
</dbReference>
<dbReference type="GO" id="GO:0020037">
    <property type="term" value="F:heme binding"/>
    <property type="evidence" value="ECO:0007669"/>
    <property type="project" value="InterPro"/>
</dbReference>
<dbReference type="PANTHER" id="PTHR24305:SF29">
    <property type="entry name" value="BENZOATE-PARA-HYDROXYLASE"/>
    <property type="match status" value="1"/>
</dbReference>